<evidence type="ECO:0000256" key="4">
    <source>
        <dbReference type="SAM" id="SignalP"/>
    </source>
</evidence>
<evidence type="ECO:0000256" key="3">
    <source>
        <dbReference type="SAM" id="Phobius"/>
    </source>
</evidence>
<evidence type="ECO:0008006" key="7">
    <source>
        <dbReference type="Google" id="ProtNLM"/>
    </source>
</evidence>
<evidence type="ECO:0000313" key="6">
    <source>
        <dbReference type="Proteomes" id="UP001208017"/>
    </source>
</evidence>
<dbReference type="Gene3D" id="2.40.50.120">
    <property type="match status" value="1"/>
</dbReference>
<evidence type="ECO:0000256" key="1">
    <source>
        <dbReference type="ARBA" id="ARBA00004613"/>
    </source>
</evidence>
<dbReference type="InterPro" id="IPR001820">
    <property type="entry name" value="TIMP"/>
</dbReference>
<gene>
    <name evidence="5" type="ORF">OS242_13485</name>
</gene>
<dbReference type="InterPro" id="IPR008993">
    <property type="entry name" value="TIMP-like_OB-fold"/>
</dbReference>
<organism evidence="5 6">
    <name type="scientific">Tumebacillus lacus</name>
    <dbReference type="NCBI Taxonomy" id="2995335"/>
    <lineage>
        <taxon>Bacteria</taxon>
        <taxon>Bacillati</taxon>
        <taxon>Bacillota</taxon>
        <taxon>Bacilli</taxon>
        <taxon>Bacillales</taxon>
        <taxon>Alicyclobacillaceae</taxon>
        <taxon>Tumebacillus</taxon>
    </lineage>
</organism>
<keyword evidence="3" id="KW-0472">Membrane</keyword>
<feature type="chain" id="PRO_5046035840" description="Tissue inhibitor of metalloproteinase" evidence="4">
    <location>
        <begin position="22"/>
        <end position="201"/>
    </location>
</feature>
<name>A0ABT3X3D0_9BACL</name>
<keyword evidence="3" id="KW-1133">Transmembrane helix</keyword>
<dbReference type="Proteomes" id="UP001208017">
    <property type="component" value="Unassembled WGS sequence"/>
</dbReference>
<accession>A0ABT3X3D0</accession>
<sequence>MIHLLHSLTVWILIAALTVFAAPADRAAACSCVGFTTLEAKDVSDAVFRGTVTEIKKPWMSKGTGDLAKITLQVEEVWKGAAVQEIVVSSALSEASCGVEFREGESYLVFAKNDGGRLTTSICNETKKLSLASQALKDLGSGQTDLIRNELEKTGEQTERKETAPADDVDLFTPLWAALGGTALLGAALWVFGRRGRDRNR</sequence>
<keyword evidence="6" id="KW-1185">Reference proteome</keyword>
<proteinExistence type="predicted"/>
<dbReference type="SUPFAM" id="SSF50242">
    <property type="entry name" value="TIMP-like"/>
    <property type="match status" value="1"/>
</dbReference>
<evidence type="ECO:0000313" key="5">
    <source>
        <dbReference type="EMBL" id="MCX7570956.1"/>
    </source>
</evidence>
<keyword evidence="3" id="KW-0812">Transmembrane</keyword>
<feature type="transmembrane region" description="Helical" evidence="3">
    <location>
        <begin position="171"/>
        <end position="192"/>
    </location>
</feature>
<feature type="signal peptide" evidence="4">
    <location>
        <begin position="1"/>
        <end position="21"/>
    </location>
</feature>
<evidence type="ECO:0000256" key="2">
    <source>
        <dbReference type="ARBA" id="ARBA00022525"/>
    </source>
</evidence>
<comment type="caution">
    <text evidence="5">The sequence shown here is derived from an EMBL/GenBank/DDBJ whole genome shotgun (WGS) entry which is preliminary data.</text>
</comment>
<protein>
    <recommendedName>
        <fullName evidence="7">Tissue inhibitor of metalloproteinase</fullName>
    </recommendedName>
</protein>
<dbReference type="EMBL" id="JAPMLT010000007">
    <property type="protein sequence ID" value="MCX7570956.1"/>
    <property type="molecule type" value="Genomic_DNA"/>
</dbReference>
<keyword evidence="4" id="KW-0732">Signal</keyword>
<dbReference type="Pfam" id="PF00965">
    <property type="entry name" value="TIMP"/>
    <property type="match status" value="1"/>
</dbReference>
<reference evidence="5 6" key="1">
    <citation type="submission" date="2022-11" db="EMBL/GenBank/DDBJ databases">
        <title>Study of microbial diversity in lake waters.</title>
        <authorList>
            <person name="Zhang J."/>
        </authorList>
    </citation>
    <scope>NUCLEOTIDE SEQUENCE [LARGE SCALE GENOMIC DNA]</scope>
    <source>
        <strain evidence="5 6">DT12</strain>
    </source>
</reference>
<comment type="subcellular location">
    <subcellularLocation>
        <location evidence="1">Secreted</location>
    </subcellularLocation>
</comment>
<dbReference type="RefSeq" id="WP_267152200.1">
    <property type="nucleotide sequence ID" value="NZ_JAPMLT010000007.1"/>
</dbReference>
<keyword evidence="2" id="KW-0964">Secreted</keyword>